<organism evidence="1 2">
    <name type="scientific">Solanum tuberosum</name>
    <name type="common">Potato</name>
    <dbReference type="NCBI Taxonomy" id="4113"/>
    <lineage>
        <taxon>Eukaryota</taxon>
        <taxon>Viridiplantae</taxon>
        <taxon>Streptophyta</taxon>
        <taxon>Embryophyta</taxon>
        <taxon>Tracheophyta</taxon>
        <taxon>Spermatophyta</taxon>
        <taxon>Magnoliopsida</taxon>
        <taxon>eudicotyledons</taxon>
        <taxon>Gunneridae</taxon>
        <taxon>Pentapetalae</taxon>
        <taxon>asterids</taxon>
        <taxon>lamiids</taxon>
        <taxon>Solanales</taxon>
        <taxon>Solanaceae</taxon>
        <taxon>Solanoideae</taxon>
        <taxon>Solaneae</taxon>
        <taxon>Solanum</taxon>
    </lineage>
</organism>
<evidence type="ECO:0000313" key="1">
    <source>
        <dbReference type="EnsemblPlants" id="PGSC0003DMT400086775"/>
    </source>
</evidence>
<dbReference type="HOGENOM" id="CLU_2324829_0_0_1"/>
<dbReference type="PaxDb" id="4113-PGSC0003DMT400086775"/>
<dbReference type="EnsemblPlants" id="PGSC0003DMT400086775">
    <property type="protein sequence ID" value="PGSC0003DMT400086775"/>
    <property type="gene ID" value="PGSC0003DMG400036346"/>
</dbReference>
<proteinExistence type="predicted"/>
<protein>
    <submittedName>
        <fullName evidence="1">Uncharacterized protein</fullName>
    </submittedName>
</protein>
<dbReference type="Gramene" id="PGSC0003DMT400086775">
    <property type="protein sequence ID" value="PGSC0003DMT400086775"/>
    <property type="gene ID" value="PGSC0003DMG400036346"/>
</dbReference>
<dbReference type="Proteomes" id="UP000011115">
    <property type="component" value="Unassembled WGS sequence"/>
</dbReference>
<reference evidence="2" key="1">
    <citation type="journal article" date="2011" name="Nature">
        <title>Genome sequence and analysis of the tuber crop potato.</title>
        <authorList>
            <consortium name="The Potato Genome Sequencing Consortium"/>
        </authorList>
    </citation>
    <scope>NUCLEOTIDE SEQUENCE [LARGE SCALE GENOMIC DNA]</scope>
    <source>
        <strain evidence="2">cv. DM1-3 516 R44</strain>
    </source>
</reference>
<sequence length="99" mass="11121">MGYKEKWSNHESKGIADDKECQEGKLARRLSITGTARAQSSRPRLTRASFWCTCSAAPQLAMRDFGARPQGLTGVIAKIALIRSPFWARIGNYFPKLYK</sequence>
<reference evidence="1" key="2">
    <citation type="submission" date="2015-06" db="UniProtKB">
        <authorList>
            <consortium name="EnsemblPlants"/>
        </authorList>
    </citation>
    <scope>IDENTIFICATION</scope>
    <source>
        <strain evidence="1">DM1-3 516 R44</strain>
    </source>
</reference>
<keyword evidence="2" id="KW-1185">Reference proteome</keyword>
<evidence type="ECO:0000313" key="2">
    <source>
        <dbReference type="Proteomes" id="UP000011115"/>
    </source>
</evidence>
<name>M1DCG8_SOLTU</name>
<dbReference type="InParanoid" id="M1DCG8"/>
<dbReference type="AlphaFoldDB" id="M1DCG8"/>
<accession>M1DCG8</accession>